<organism evidence="1 2">
    <name type="scientific">Aristaeella lactis</name>
    <dbReference type="NCBI Taxonomy" id="3046383"/>
    <lineage>
        <taxon>Bacteria</taxon>
        <taxon>Bacillati</taxon>
        <taxon>Bacillota</taxon>
        <taxon>Clostridia</taxon>
        <taxon>Eubacteriales</taxon>
        <taxon>Aristaeellaceae</taxon>
        <taxon>Aristaeella</taxon>
    </lineage>
</organism>
<sequence>MADSIRIQMMDHFLIYIDEKKTDHLATKSKKGAALVQYLILNEGEPVPNQKLLAALWDEEKSTNPENALKTLVSRLRVLLNQIDPMLGACVVSDRGAYHWQCPDCMSIDLYEIDAIFERLSENTLPVQEQRRLYNQLLEMYQGDLLQHSEQNEWALAKATTLHNKYMAAVYAYIELLKDKSQFADIVSVCRRALDVDSFDDRLHMELMSALIKINRTGEALVQYKHVVQLNYRYLGVQPSEDLQEFYKQIISAGRTLDFNLESIRNELRESGDHRGAFVCEYAVFKEIFNLQMRNLERLGATMFLAIIMVSPYNDKELDTLRQNNIMDGLLEILKQNLRKGDTITRFAPSIFALLLPTVNYNTGGMVLERIKRIFYRSYPNSNIVFNYRVGPLSSQGMAPDLPELESPEE</sequence>
<accession>A0AC61PMF9</accession>
<reference evidence="1" key="1">
    <citation type="submission" date="2017-04" db="EMBL/GenBank/DDBJ databases">
        <authorList>
            <person name="Varghese N."/>
            <person name="Submissions S."/>
        </authorList>
    </citation>
    <scope>NUCLEOTIDE SEQUENCE</scope>
    <source>
        <strain evidence="1">WTE2008</strain>
    </source>
</reference>
<evidence type="ECO:0000313" key="1">
    <source>
        <dbReference type="EMBL" id="SMC68770.1"/>
    </source>
</evidence>
<proteinExistence type="predicted"/>
<keyword evidence="1" id="KW-0238">DNA-binding</keyword>
<name>A0AC61PMF9_9FIRM</name>
<evidence type="ECO:0000313" key="2">
    <source>
        <dbReference type="Proteomes" id="UP000192328"/>
    </source>
</evidence>
<dbReference type="Proteomes" id="UP000192328">
    <property type="component" value="Unassembled WGS sequence"/>
</dbReference>
<keyword evidence="2" id="KW-1185">Reference proteome</keyword>
<comment type="caution">
    <text evidence="1">The sequence shown here is derived from an EMBL/GenBank/DDBJ whole genome shotgun (WGS) entry which is preliminary data.</text>
</comment>
<gene>
    <name evidence="1" type="ORF">SAMN06297397_2051</name>
</gene>
<protein>
    <submittedName>
        <fullName evidence="1">DNA-binding transcriptional activator of the SARP family</fullName>
    </submittedName>
</protein>
<dbReference type="EMBL" id="FWXZ01000003">
    <property type="protein sequence ID" value="SMC68770.1"/>
    <property type="molecule type" value="Genomic_DNA"/>
</dbReference>